<dbReference type="Proteomes" id="UP000654482">
    <property type="component" value="Unassembled WGS sequence"/>
</dbReference>
<protein>
    <submittedName>
        <fullName evidence="2">Pentapeptide repeat-containing protein</fullName>
    </submittedName>
</protein>
<evidence type="ECO:0000256" key="1">
    <source>
        <dbReference type="ARBA" id="ARBA00022737"/>
    </source>
</evidence>
<evidence type="ECO:0000313" key="2">
    <source>
        <dbReference type="EMBL" id="MBE9117375.1"/>
    </source>
</evidence>
<dbReference type="Gene3D" id="2.160.20.80">
    <property type="entry name" value="E3 ubiquitin-protein ligase SopA"/>
    <property type="match status" value="1"/>
</dbReference>
<proteinExistence type="predicted"/>
<sequence length="364" mass="39067">MQDTSPLPNLIAQNPYPDCLQLNLIPLSSNADVPIELSLSLAFNEQWEPLLNGRVKFGIKGGTLHLDVPEGTVKNSAISQTYSLSSPNSKTIFLNITDCGTAHLAWDFSVCKGEPFLKGTLDSLTLATLDLSNPSSHPTITFTVESSDIYITDTEGLWKPDLSPNKHAVLERKLAQFLQQTRLSPYLSTVCSPSQTPTPQQKPENNSLEQLIQQIETAQTDDLLELAAMANLNPHQDFAGGNLLAVDCRGMDLSGSDFSRANLRGANLSDADLSEANLSGTRLSGVDLSGAYLENSNFNDADLHCASLALANLGGANLQGANLVETNLSNTNLSYAKLEGAKLGKNSGLSEEMKHDLVQRGAKA</sequence>
<evidence type="ECO:0000313" key="3">
    <source>
        <dbReference type="Proteomes" id="UP000654482"/>
    </source>
</evidence>
<gene>
    <name evidence="2" type="ORF">IQ249_15860</name>
</gene>
<dbReference type="InterPro" id="IPR001646">
    <property type="entry name" value="5peptide_repeat"/>
</dbReference>
<keyword evidence="3" id="KW-1185">Reference proteome</keyword>
<dbReference type="PANTHER" id="PTHR47485">
    <property type="entry name" value="THYLAKOID LUMENAL 17.4 KDA PROTEIN, CHLOROPLASTIC"/>
    <property type="match status" value="1"/>
</dbReference>
<comment type="caution">
    <text evidence="2">The sequence shown here is derived from an EMBL/GenBank/DDBJ whole genome shotgun (WGS) entry which is preliminary data.</text>
</comment>
<dbReference type="RefSeq" id="WP_194030463.1">
    <property type="nucleotide sequence ID" value="NZ_JADEWZ010000024.1"/>
</dbReference>
<name>A0A8J7JCE2_9CYAN</name>
<keyword evidence="1" id="KW-0677">Repeat</keyword>
<accession>A0A8J7JCE2</accession>
<dbReference type="PANTHER" id="PTHR47485:SF1">
    <property type="entry name" value="THYLAKOID LUMENAL 17.4 KDA PROTEIN, CHLOROPLASTIC"/>
    <property type="match status" value="1"/>
</dbReference>
<dbReference type="SUPFAM" id="SSF141571">
    <property type="entry name" value="Pentapeptide repeat-like"/>
    <property type="match status" value="1"/>
</dbReference>
<dbReference type="EMBL" id="JADEWZ010000024">
    <property type="protein sequence ID" value="MBE9117375.1"/>
    <property type="molecule type" value="Genomic_DNA"/>
</dbReference>
<dbReference type="AlphaFoldDB" id="A0A8J7JCE2"/>
<organism evidence="2 3">
    <name type="scientific">Lusitaniella coriacea LEGE 07157</name>
    <dbReference type="NCBI Taxonomy" id="945747"/>
    <lineage>
        <taxon>Bacteria</taxon>
        <taxon>Bacillati</taxon>
        <taxon>Cyanobacteriota</taxon>
        <taxon>Cyanophyceae</taxon>
        <taxon>Spirulinales</taxon>
        <taxon>Lusitaniellaceae</taxon>
        <taxon>Lusitaniella</taxon>
    </lineage>
</organism>
<dbReference type="Pfam" id="PF00805">
    <property type="entry name" value="Pentapeptide"/>
    <property type="match status" value="2"/>
</dbReference>
<reference evidence="2" key="1">
    <citation type="submission" date="2020-10" db="EMBL/GenBank/DDBJ databases">
        <authorList>
            <person name="Castelo-Branco R."/>
            <person name="Eusebio N."/>
            <person name="Adriana R."/>
            <person name="Vieira A."/>
            <person name="Brugerolle De Fraissinette N."/>
            <person name="Rezende De Castro R."/>
            <person name="Schneider M.P."/>
            <person name="Vasconcelos V."/>
            <person name="Leao P.N."/>
        </authorList>
    </citation>
    <scope>NUCLEOTIDE SEQUENCE</scope>
    <source>
        <strain evidence="2">LEGE 07157</strain>
    </source>
</reference>